<evidence type="ECO:0000313" key="1">
    <source>
        <dbReference type="EMBL" id="TDD18039.1"/>
    </source>
</evidence>
<evidence type="ECO:0000313" key="2">
    <source>
        <dbReference type="Proteomes" id="UP000294543"/>
    </source>
</evidence>
<dbReference type="EMBL" id="SMKP01000077">
    <property type="protein sequence ID" value="TDD18039.1"/>
    <property type="molecule type" value="Genomic_DNA"/>
</dbReference>
<gene>
    <name evidence="1" type="ORF">E1294_25885</name>
</gene>
<accession>A0A4R4WGA8</accession>
<organism evidence="1 2">
    <name type="scientific">Nonomuraea diastatica</name>
    <dbReference type="NCBI Taxonomy" id="1848329"/>
    <lineage>
        <taxon>Bacteria</taxon>
        <taxon>Bacillati</taxon>
        <taxon>Actinomycetota</taxon>
        <taxon>Actinomycetes</taxon>
        <taxon>Streptosporangiales</taxon>
        <taxon>Streptosporangiaceae</taxon>
        <taxon>Nonomuraea</taxon>
    </lineage>
</organism>
<keyword evidence="2" id="KW-1185">Reference proteome</keyword>
<sequence length="62" mass="6693">MNMLPRIDYPELLLEVHGHTGMFDAFTHVSGSTSRRADLDISLAALSLAFKCATSAEGEVVV</sequence>
<dbReference type="OrthoDB" id="4337906at2"/>
<comment type="caution">
    <text evidence="1">The sequence shown here is derived from an EMBL/GenBank/DDBJ whole genome shotgun (WGS) entry which is preliminary data.</text>
</comment>
<name>A0A4R4WGA8_9ACTN</name>
<dbReference type="RefSeq" id="WP_132512431.1">
    <property type="nucleotide sequence ID" value="NZ_SMKP01000077.1"/>
</dbReference>
<dbReference type="Proteomes" id="UP000294543">
    <property type="component" value="Unassembled WGS sequence"/>
</dbReference>
<dbReference type="AlphaFoldDB" id="A0A4R4WGA8"/>
<reference evidence="1 2" key="1">
    <citation type="submission" date="2019-03" db="EMBL/GenBank/DDBJ databases">
        <title>Draft genome sequences of novel Actinobacteria.</title>
        <authorList>
            <person name="Sahin N."/>
            <person name="Ay H."/>
            <person name="Saygin H."/>
        </authorList>
    </citation>
    <scope>NUCLEOTIDE SEQUENCE [LARGE SCALE GENOMIC DNA]</scope>
    <source>
        <strain evidence="1 2">KC712</strain>
    </source>
</reference>
<protein>
    <submittedName>
        <fullName evidence="1">Uncharacterized protein</fullName>
    </submittedName>
</protein>
<proteinExistence type="predicted"/>